<keyword evidence="1" id="KW-0547">Nucleotide-binding</keyword>
<comment type="caution">
    <text evidence="1">The sequence shown here is derived from an EMBL/GenBank/DDBJ whole genome shotgun (WGS) entry which is preliminary data.</text>
</comment>
<sequence>MGPDARERTTLEDEEDMAVEITIGVQNLPREIVLETDQTADEVAAAVAAALDGKTVLELHDTRGRRVIVPTSTLGYVEIGSETKARVGFGSI</sequence>
<keyword evidence="1" id="KW-0067">ATP-binding</keyword>
<dbReference type="Proteomes" id="UP000288246">
    <property type="component" value="Unassembled WGS sequence"/>
</dbReference>
<protein>
    <submittedName>
        <fullName evidence="1">ATP-binding protein</fullName>
    </submittedName>
</protein>
<proteinExistence type="predicted"/>
<accession>A0A401V524</accession>
<dbReference type="EMBL" id="BHYL01000400">
    <property type="protein sequence ID" value="GCD21997.1"/>
    <property type="molecule type" value="Genomic_DNA"/>
</dbReference>
<dbReference type="GO" id="GO:0005524">
    <property type="term" value="F:ATP binding"/>
    <property type="evidence" value="ECO:0007669"/>
    <property type="project" value="UniProtKB-KW"/>
</dbReference>
<keyword evidence="2" id="KW-1185">Reference proteome</keyword>
<name>A0A401V524_9CELL</name>
<organism evidence="1 2">
    <name type="scientific">Cellulomonas algicola</name>
    <dbReference type="NCBI Taxonomy" id="2071633"/>
    <lineage>
        <taxon>Bacteria</taxon>
        <taxon>Bacillati</taxon>
        <taxon>Actinomycetota</taxon>
        <taxon>Actinomycetes</taxon>
        <taxon>Micrococcales</taxon>
        <taxon>Cellulomonadaceae</taxon>
        <taxon>Cellulomonas</taxon>
    </lineage>
</organism>
<dbReference type="InterPro" id="IPR021456">
    <property type="entry name" value="DUF3107"/>
</dbReference>
<evidence type="ECO:0000313" key="2">
    <source>
        <dbReference type="Proteomes" id="UP000288246"/>
    </source>
</evidence>
<gene>
    <name evidence="1" type="ORF">CTKZ_35590</name>
</gene>
<dbReference type="Pfam" id="PF11305">
    <property type="entry name" value="DUF3107"/>
    <property type="match status" value="1"/>
</dbReference>
<dbReference type="AlphaFoldDB" id="A0A401V524"/>
<evidence type="ECO:0000313" key="1">
    <source>
        <dbReference type="EMBL" id="GCD21997.1"/>
    </source>
</evidence>
<reference evidence="1 2" key="1">
    <citation type="submission" date="2018-11" db="EMBL/GenBank/DDBJ databases">
        <title>Draft genome sequence of Cellulomonas takizawaensis strain TKZ-21.</title>
        <authorList>
            <person name="Yamamura H."/>
            <person name="Hayashi T."/>
            <person name="Hamada M."/>
            <person name="Serisawa Y."/>
            <person name="Matsuyama K."/>
            <person name="Nakagawa Y."/>
            <person name="Otoguro M."/>
            <person name="Yanagida F."/>
            <person name="Hayakawa M."/>
        </authorList>
    </citation>
    <scope>NUCLEOTIDE SEQUENCE [LARGE SCALE GENOMIC DNA]</scope>
    <source>
        <strain evidence="1 2">TKZ-21</strain>
    </source>
</reference>